<dbReference type="PANTHER" id="PTHR10578:SF149">
    <property type="entry name" value="2-HYDROXYACID OXIDASE 2"/>
    <property type="match status" value="1"/>
</dbReference>
<keyword evidence="4" id="KW-1185">Reference proteome</keyword>
<feature type="domain" description="FMN-dependent dehydrogenase" evidence="2">
    <location>
        <begin position="1"/>
        <end position="67"/>
    </location>
</feature>
<evidence type="ECO:0000313" key="4">
    <source>
        <dbReference type="Proteomes" id="UP000745764"/>
    </source>
</evidence>
<evidence type="ECO:0000259" key="2">
    <source>
        <dbReference type="Pfam" id="PF01070"/>
    </source>
</evidence>
<comment type="caution">
    <text evidence="3">The sequence shown here is derived from an EMBL/GenBank/DDBJ whole genome shotgun (WGS) entry which is preliminary data.</text>
</comment>
<dbReference type="PANTHER" id="PTHR10578">
    <property type="entry name" value="S -2-HYDROXY-ACID OXIDASE-RELATED"/>
    <property type="match status" value="1"/>
</dbReference>
<dbReference type="AlphaFoldDB" id="A0A9N8KD92"/>
<accession>A0A9N8KD92</accession>
<dbReference type="Pfam" id="PF01070">
    <property type="entry name" value="FMN_dh"/>
    <property type="match status" value="1"/>
</dbReference>
<dbReference type="InterPro" id="IPR013785">
    <property type="entry name" value="Aldolase_TIM"/>
</dbReference>
<comment type="cofactor">
    <cofactor evidence="1">
        <name>FMN</name>
        <dbReference type="ChEBI" id="CHEBI:58210"/>
    </cofactor>
</comment>
<dbReference type="SUPFAM" id="SSF51395">
    <property type="entry name" value="FMN-linked oxidoreductases"/>
    <property type="match status" value="1"/>
</dbReference>
<evidence type="ECO:0000313" key="3">
    <source>
        <dbReference type="EMBL" id="CAD0105983.1"/>
    </source>
</evidence>
<sequence length="69" mass="7245">MHGLAHPDGELATSRAAAKANICMGLSVFATRGLEGVIAQSSGNPYFMHISMIKDKVACANTIKRAEGQ</sequence>
<dbReference type="InterPro" id="IPR000262">
    <property type="entry name" value="FMN-dep_DH"/>
</dbReference>
<proteinExistence type="predicted"/>
<dbReference type="OrthoDB" id="3940601at2759"/>
<dbReference type="Proteomes" id="UP000745764">
    <property type="component" value="Unassembled WGS sequence"/>
</dbReference>
<reference evidence="3" key="1">
    <citation type="submission" date="2020-06" db="EMBL/GenBank/DDBJ databases">
        <authorList>
            <person name="Onetto C."/>
        </authorList>
    </citation>
    <scope>NUCLEOTIDE SEQUENCE</scope>
</reference>
<dbReference type="EMBL" id="CAINUL010000001">
    <property type="protein sequence ID" value="CAD0105983.1"/>
    <property type="molecule type" value="Genomic_DNA"/>
</dbReference>
<gene>
    <name evidence="3" type="ORF">AWRI4620_LOCUS238</name>
</gene>
<evidence type="ECO:0000256" key="1">
    <source>
        <dbReference type="ARBA" id="ARBA00001917"/>
    </source>
</evidence>
<dbReference type="GO" id="GO:0016491">
    <property type="term" value="F:oxidoreductase activity"/>
    <property type="evidence" value="ECO:0007669"/>
    <property type="project" value="InterPro"/>
</dbReference>
<organism evidence="3 4">
    <name type="scientific">Aureobasidium uvarum</name>
    <dbReference type="NCBI Taxonomy" id="2773716"/>
    <lineage>
        <taxon>Eukaryota</taxon>
        <taxon>Fungi</taxon>
        <taxon>Dikarya</taxon>
        <taxon>Ascomycota</taxon>
        <taxon>Pezizomycotina</taxon>
        <taxon>Dothideomycetes</taxon>
        <taxon>Dothideomycetidae</taxon>
        <taxon>Dothideales</taxon>
        <taxon>Saccotheciaceae</taxon>
        <taxon>Aureobasidium</taxon>
    </lineage>
</organism>
<dbReference type="Gene3D" id="3.20.20.70">
    <property type="entry name" value="Aldolase class I"/>
    <property type="match status" value="1"/>
</dbReference>
<protein>
    <recommendedName>
        <fullName evidence="2">FMN-dependent dehydrogenase domain-containing protein</fullName>
    </recommendedName>
</protein>
<name>A0A9N8KD92_9PEZI</name>